<proteinExistence type="predicted"/>
<dbReference type="AlphaFoldDB" id="A0A0W8F1X7"/>
<gene>
    <name evidence="7" type="ORF">ASZ90_015415</name>
</gene>
<organism evidence="7">
    <name type="scientific">hydrocarbon metagenome</name>
    <dbReference type="NCBI Taxonomy" id="938273"/>
    <lineage>
        <taxon>unclassified sequences</taxon>
        <taxon>metagenomes</taxon>
        <taxon>ecological metagenomes</taxon>
    </lineage>
</organism>
<feature type="transmembrane region" description="Helical" evidence="5">
    <location>
        <begin position="75"/>
        <end position="106"/>
    </location>
</feature>
<keyword evidence="4 5" id="KW-0472">Membrane</keyword>
<dbReference type="Pfam" id="PF04893">
    <property type="entry name" value="Yip1"/>
    <property type="match status" value="1"/>
</dbReference>
<evidence type="ECO:0000256" key="1">
    <source>
        <dbReference type="ARBA" id="ARBA00004141"/>
    </source>
</evidence>
<feature type="transmembrane region" description="Helical" evidence="5">
    <location>
        <begin position="30"/>
        <end position="63"/>
    </location>
</feature>
<evidence type="ECO:0000256" key="3">
    <source>
        <dbReference type="ARBA" id="ARBA00022989"/>
    </source>
</evidence>
<accession>A0A0W8F1X7</accession>
<keyword evidence="3 5" id="KW-1133">Transmembrane helix</keyword>
<dbReference type="GO" id="GO:0016020">
    <property type="term" value="C:membrane"/>
    <property type="evidence" value="ECO:0007669"/>
    <property type="project" value="UniProtKB-SubCell"/>
</dbReference>
<dbReference type="InterPro" id="IPR006977">
    <property type="entry name" value="Yip1_dom"/>
</dbReference>
<name>A0A0W8F1X7_9ZZZZ</name>
<evidence type="ECO:0000256" key="2">
    <source>
        <dbReference type="ARBA" id="ARBA00022692"/>
    </source>
</evidence>
<keyword evidence="2 5" id="KW-0812">Transmembrane</keyword>
<comment type="subcellular location">
    <subcellularLocation>
        <location evidence="1">Membrane</location>
        <topology evidence="1">Multi-pass membrane protein</topology>
    </subcellularLocation>
</comment>
<reference evidence="7" key="1">
    <citation type="journal article" date="2015" name="Proc. Natl. Acad. Sci. U.S.A.">
        <title>Networks of energetic and metabolic interactions define dynamics in microbial communities.</title>
        <authorList>
            <person name="Embree M."/>
            <person name="Liu J.K."/>
            <person name="Al-Bassam M.M."/>
            <person name="Zengler K."/>
        </authorList>
    </citation>
    <scope>NUCLEOTIDE SEQUENCE</scope>
</reference>
<sequence length="201" mass="21659">MEYFELMKGFLLTPVKTFQSVRKAGVGDALTYYLIILVINTILSIIASLIVMTAAWSVFSTLFTEMGIGVPAAAGVGILLVAILMIVIQLVMVVIAALYLHIWVYVAGGRKGWIETLKAVTYGSTPFMLIGWIPFIGGIIGFMWSLVVSILGVRELQEISTAKAVIAVILAVVIFMLILITVAAFLFVAIVSSGPVPINSF</sequence>
<comment type="caution">
    <text evidence="7">The sequence shown here is derived from an EMBL/GenBank/DDBJ whole genome shotgun (WGS) entry which is preliminary data.</text>
</comment>
<feature type="domain" description="Yip1" evidence="6">
    <location>
        <begin position="8"/>
        <end position="180"/>
    </location>
</feature>
<evidence type="ECO:0000259" key="6">
    <source>
        <dbReference type="Pfam" id="PF04893"/>
    </source>
</evidence>
<evidence type="ECO:0000256" key="5">
    <source>
        <dbReference type="SAM" id="Phobius"/>
    </source>
</evidence>
<evidence type="ECO:0000256" key="4">
    <source>
        <dbReference type="ARBA" id="ARBA00023136"/>
    </source>
</evidence>
<evidence type="ECO:0000313" key="7">
    <source>
        <dbReference type="EMBL" id="KUG14934.1"/>
    </source>
</evidence>
<feature type="transmembrane region" description="Helical" evidence="5">
    <location>
        <begin position="165"/>
        <end position="191"/>
    </location>
</feature>
<dbReference type="EMBL" id="LNQE01001603">
    <property type="protein sequence ID" value="KUG14934.1"/>
    <property type="molecule type" value="Genomic_DNA"/>
</dbReference>
<protein>
    <recommendedName>
        <fullName evidence="6">Yip1 domain-containing protein</fullName>
    </recommendedName>
</protein>
<feature type="transmembrane region" description="Helical" evidence="5">
    <location>
        <begin position="126"/>
        <end position="153"/>
    </location>
</feature>